<dbReference type="OrthoDB" id="695871at2759"/>
<accession>A0A811S3Q1</accession>
<organism evidence="1 2">
    <name type="scientific">Miscanthus lutarioriparius</name>
    <dbReference type="NCBI Taxonomy" id="422564"/>
    <lineage>
        <taxon>Eukaryota</taxon>
        <taxon>Viridiplantae</taxon>
        <taxon>Streptophyta</taxon>
        <taxon>Embryophyta</taxon>
        <taxon>Tracheophyta</taxon>
        <taxon>Spermatophyta</taxon>
        <taxon>Magnoliopsida</taxon>
        <taxon>Liliopsida</taxon>
        <taxon>Poales</taxon>
        <taxon>Poaceae</taxon>
        <taxon>PACMAD clade</taxon>
        <taxon>Panicoideae</taxon>
        <taxon>Andropogonodae</taxon>
        <taxon>Andropogoneae</taxon>
        <taxon>Saccharinae</taxon>
        <taxon>Miscanthus</taxon>
    </lineage>
</organism>
<comment type="caution">
    <text evidence="1">The sequence shown here is derived from an EMBL/GenBank/DDBJ whole genome shotgun (WGS) entry which is preliminary data.</text>
</comment>
<sequence>MGVKTQSAKWSNAAISVIPSPILEGDNFATLQVVRHALYAEAEEVAKYTGVPELDMSPKIVIECILYRALKHKLSINWESHGSNYWVCDGIIQEGTDGGRSAWEINDALQRNMSLDFCSVCTEVICRALSSEQKRCIKRWVSVINQNSTEVQLTSQATSFCTTSGPSVDHNRTRRVVEAGMFEHSDRTTNLRVIHLSHCTFSFSSPPFASCSNLRFLLLDHCKNNDAQELGEEKECHHHNNCSQQDGRACFRNLWVLELSYTDWYWLLSKDMLDLMVDLTELNVKGAGNQSIMHLHRCSGAGSNSRSLIKLRVVADDSNKAAPDNDDGSSGDRNQQVSPAVVASSFFPDLSSRHILKTVILDGCSNLEQIDCNALPLSLESFTLISSVTASSKIKRISLQGCTKLKSLLLRGLFDSLVELDMSGTAIRTLDLSATQTWGLRRLFLLGCEKLCAILWPQEATKEILLEILRIDTTITTFAAWDREEGKSNKQQEATASDGSSISIGSSSLAMVCGKDRTIIDSDSYISIRDPMLFRSLESLRHGKWLHVEISSTGPGDKGTSQGINTSGGCGSAAVNVHKPGGSLYADDIIIISTSNGSNSQADDDAIRDVFKAALVMRRRKWLWGCPPIPEDSDWAHCYISIQDEPQTEQLINRATTLPALVSRDAKTLHLHDSLFITSPRACTYCR</sequence>
<name>A0A811S3Q1_9POAL</name>
<dbReference type="AlphaFoldDB" id="A0A811S3Q1"/>
<proteinExistence type="predicted"/>
<dbReference type="Proteomes" id="UP000604825">
    <property type="component" value="Unassembled WGS sequence"/>
</dbReference>
<evidence type="ECO:0000313" key="2">
    <source>
        <dbReference type="Proteomes" id="UP000604825"/>
    </source>
</evidence>
<keyword evidence="2" id="KW-1185">Reference proteome</keyword>
<dbReference type="SUPFAM" id="SSF52058">
    <property type="entry name" value="L domain-like"/>
    <property type="match status" value="1"/>
</dbReference>
<reference evidence="1" key="1">
    <citation type="submission" date="2020-10" db="EMBL/GenBank/DDBJ databases">
        <authorList>
            <person name="Han B."/>
            <person name="Lu T."/>
            <person name="Zhao Q."/>
            <person name="Huang X."/>
            <person name="Zhao Y."/>
        </authorList>
    </citation>
    <scope>NUCLEOTIDE SEQUENCE</scope>
</reference>
<dbReference type="EMBL" id="CAJGYO010000018">
    <property type="protein sequence ID" value="CAD6335316.1"/>
    <property type="molecule type" value="Genomic_DNA"/>
</dbReference>
<evidence type="ECO:0000313" key="1">
    <source>
        <dbReference type="EMBL" id="CAD6335316.1"/>
    </source>
</evidence>
<dbReference type="Gene3D" id="3.80.10.10">
    <property type="entry name" value="Ribonuclease Inhibitor"/>
    <property type="match status" value="2"/>
</dbReference>
<dbReference type="InterPro" id="IPR032675">
    <property type="entry name" value="LRR_dom_sf"/>
</dbReference>
<gene>
    <name evidence="1" type="ORF">NCGR_LOCUS59414</name>
</gene>
<protein>
    <submittedName>
        <fullName evidence="1">Uncharacterized protein</fullName>
    </submittedName>
</protein>